<dbReference type="InterPro" id="IPR013187">
    <property type="entry name" value="F-box-assoc_dom_typ3"/>
</dbReference>
<dbReference type="Pfam" id="PF08268">
    <property type="entry name" value="FBA_3"/>
    <property type="match status" value="1"/>
</dbReference>
<accession>A0A200R1Y4</accession>
<dbReference type="SMART" id="SM00256">
    <property type="entry name" value="FBOX"/>
    <property type="match status" value="1"/>
</dbReference>
<dbReference type="SUPFAM" id="SSF81383">
    <property type="entry name" value="F-box domain"/>
    <property type="match status" value="1"/>
</dbReference>
<dbReference type="InterPro" id="IPR036047">
    <property type="entry name" value="F-box-like_dom_sf"/>
</dbReference>
<dbReference type="InterPro" id="IPR001810">
    <property type="entry name" value="F-box_dom"/>
</dbReference>
<evidence type="ECO:0000313" key="2">
    <source>
        <dbReference type="EMBL" id="OVA16732.1"/>
    </source>
</evidence>
<dbReference type="STRING" id="56857.A0A200R1Y4"/>
<dbReference type="PANTHER" id="PTHR31672:SF13">
    <property type="entry name" value="F-BOX PROTEIN CPR30-LIKE"/>
    <property type="match status" value="1"/>
</dbReference>
<dbReference type="AlphaFoldDB" id="A0A200R1Y4"/>
<feature type="domain" description="F-box" evidence="1">
    <location>
        <begin position="1"/>
        <end position="45"/>
    </location>
</feature>
<dbReference type="EMBL" id="MVGT01000481">
    <property type="protein sequence ID" value="OVA16732.1"/>
    <property type="molecule type" value="Genomic_DNA"/>
</dbReference>
<dbReference type="NCBIfam" id="TIGR01640">
    <property type="entry name" value="F_box_assoc_1"/>
    <property type="match status" value="1"/>
</dbReference>
<dbReference type="OrthoDB" id="610337at2759"/>
<reference evidence="2 3" key="1">
    <citation type="journal article" date="2017" name="Mol. Plant">
        <title>The Genome of Medicinal Plant Macleaya cordata Provides New Insights into Benzylisoquinoline Alkaloids Metabolism.</title>
        <authorList>
            <person name="Liu X."/>
            <person name="Liu Y."/>
            <person name="Huang P."/>
            <person name="Ma Y."/>
            <person name="Qing Z."/>
            <person name="Tang Q."/>
            <person name="Cao H."/>
            <person name="Cheng P."/>
            <person name="Zheng Y."/>
            <person name="Yuan Z."/>
            <person name="Zhou Y."/>
            <person name="Liu J."/>
            <person name="Tang Z."/>
            <person name="Zhuo Y."/>
            <person name="Zhang Y."/>
            <person name="Yu L."/>
            <person name="Huang J."/>
            <person name="Yang P."/>
            <person name="Peng Q."/>
            <person name="Zhang J."/>
            <person name="Jiang W."/>
            <person name="Zhang Z."/>
            <person name="Lin K."/>
            <person name="Ro D.K."/>
            <person name="Chen X."/>
            <person name="Xiong X."/>
            <person name="Shang Y."/>
            <person name="Huang S."/>
            <person name="Zeng J."/>
        </authorList>
    </citation>
    <scope>NUCLEOTIDE SEQUENCE [LARGE SCALE GENOMIC DNA]</scope>
    <source>
        <strain evidence="3">cv. BLH2017</strain>
        <tissue evidence="2">Root</tissue>
    </source>
</reference>
<dbReference type="InterPro" id="IPR050796">
    <property type="entry name" value="SCF_F-box_component"/>
</dbReference>
<dbReference type="Proteomes" id="UP000195402">
    <property type="component" value="Unassembled WGS sequence"/>
</dbReference>
<keyword evidence="3" id="KW-1185">Reference proteome</keyword>
<name>A0A200R1Y4_MACCD</name>
<organism evidence="2 3">
    <name type="scientific">Macleaya cordata</name>
    <name type="common">Five-seeded plume-poppy</name>
    <name type="synonym">Bocconia cordata</name>
    <dbReference type="NCBI Taxonomy" id="56857"/>
    <lineage>
        <taxon>Eukaryota</taxon>
        <taxon>Viridiplantae</taxon>
        <taxon>Streptophyta</taxon>
        <taxon>Embryophyta</taxon>
        <taxon>Tracheophyta</taxon>
        <taxon>Spermatophyta</taxon>
        <taxon>Magnoliopsida</taxon>
        <taxon>Ranunculales</taxon>
        <taxon>Papaveraceae</taxon>
        <taxon>Papaveroideae</taxon>
        <taxon>Macleaya</taxon>
    </lineage>
</organism>
<dbReference type="PROSITE" id="PS50181">
    <property type="entry name" value="FBOX"/>
    <property type="match status" value="1"/>
</dbReference>
<dbReference type="OMA" id="HESEWRN"/>
<proteinExistence type="predicted"/>
<dbReference type="PANTHER" id="PTHR31672">
    <property type="entry name" value="BNACNNG10540D PROTEIN"/>
    <property type="match status" value="1"/>
</dbReference>
<dbReference type="Pfam" id="PF00646">
    <property type="entry name" value="F-box"/>
    <property type="match status" value="1"/>
</dbReference>
<dbReference type="Gene3D" id="1.20.1280.50">
    <property type="match status" value="1"/>
</dbReference>
<dbReference type="InterPro" id="IPR017451">
    <property type="entry name" value="F-box-assoc_interact_dom"/>
</dbReference>
<protein>
    <submittedName>
        <fullName evidence="2">F-box domain</fullName>
    </submittedName>
</protein>
<evidence type="ECO:0000313" key="3">
    <source>
        <dbReference type="Proteomes" id="UP000195402"/>
    </source>
</evidence>
<comment type="caution">
    <text evidence="2">The sequence shown here is derived from an EMBL/GenBank/DDBJ whole genome shotgun (WGS) entry which is preliminary data.</text>
</comment>
<evidence type="ECO:0000259" key="1">
    <source>
        <dbReference type="PROSITE" id="PS50181"/>
    </source>
</evidence>
<gene>
    <name evidence="2" type="ORF">BVC80_1543g183</name>
</gene>
<dbReference type="InParanoid" id="A0A200R1Y4"/>
<sequence>METLPPDVTSEILSRLPVESIFECKRVSKTWRALFRHVKAEIKEMGILFSIGLDGGETGSNGRLYYGELRQTDHGMNIDHWRCCYKTPTRIDHPTVNNKRNGTDPMVGSCNGLVCFTAPHSGIQDPVYICNPFTKEYTYLQRITCQGGFIVSGFGYHHSTNEYKVVRIYYSGDQHSMGQVQVYTLGHESEWRNKGEITYSFRESPAILANGALHWLDDKEWNIVAFDLADEEFRLLPSPPCFRLGGKLTSSYQLQVLGGYLSVVHQEPGDRVDIWSFKMNSNYDLNEHEHHSWSWSREFSIAWEGGLEKDSYEPFALTKSNEVLLWYNTTILSCYDPKTATLEKIVNVGTGFKYFQAIPHIKSFVSLEALGELTKIRRYRVRRFSEGD</sequence>